<sequence length="307" mass="33898">MREQRARRAGADCGDRQARELARVTERREELLNAVRAGQAEQVVLRQIGQLRVQWLDLDRRCFDDLCAERAESRCQRTGLGARACYRDRLASKWPSAVTPADLLAERRDVADHRDRRRFDLSILGDLRDRFERADDLALSREGSSLDYCCGLVARATTADQSLRDPTKAAHAHVEDQRAGEGSQSRPVDLGLRLVGVLMASDEGDGARYAALRYRDAGVGRGCDSRSDSGDDLDRDPALQAGDRFLAAAPKDERVATLQSYDAAPGQGVLDDQLVRDLLRYLLAAADLADVDQLSVAAYAIQSAWAD</sequence>
<name>A0A6J5ZFI9_9ZZZZ</name>
<evidence type="ECO:0000256" key="1">
    <source>
        <dbReference type="SAM" id="MobiDB-lite"/>
    </source>
</evidence>
<proteinExistence type="predicted"/>
<organism evidence="2">
    <name type="scientific">freshwater metagenome</name>
    <dbReference type="NCBI Taxonomy" id="449393"/>
    <lineage>
        <taxon>unclassified sequences</taxon>
        <taxon>metagenomes</taxon>
        <taxon>ecological metagenomes</taxon>
    </lineage>
</organism>
<dbReference type="EMBL" id="CAESAO010000039">
    <property type="protein sequence ID" value="CAB4341365.1"/>
    <property type="molecule type" value="Genomic_DNA"/>
</dbReference>
<dbReference type="AlphaFoldDB" id="A0A6J5ZFI9"/>
<evidence type="ECO:0000313" key="2">
    <source>
        <dbReference type="EMBL" id="CAB4341365.1"/>
    </source>
</evidence>
<feature type="region of interest" description="Disordered" evidence="1">
    <location>
        <begin position="161"/>
        <end position="186"/>
    </location>
</feature>
<protein>
    <submittedName>
        <fullName evidence="2">Unannotated protein</fullName>
    </submittedName>
</protein>
<gene>
    <name evidence="2" type="ORF">UFOPK3522_00622</name>
</gene>
<feature type="compositionally biased region" description="Basic and acidic residues" evidence="1">
    <location>
        <begin position="162"/>
        <end position="179"/>
    </location>
</feature>
<reference evidence="2" key="1">
    <citation type="submission" date="2020-05" db="EMBL/GenBank/DDBJ databases">
        <authorList>
            <person name="Chiriac C."/>
            <person name="Salcher M."/>
            <person name="Ghai R."/>
            <person name="Kavagutti S V."/>
        </authorList>
    </citation>
    <scope>NUCLEOTIDE SEQUENCE</scope>
</reference>
<accession>A0A6J5ZFI9</accession>